<organism evidence="3 4">
    <name type="scientific">Hymenobacter mellowenesis</name>
    <dbReference type="NCBI Taxonomy" id="3063995"/>
    <lineage>
        <taxon>Bacteria</taxon>
        <taxon>Pseudomonadati</taxon>
        <taxon>Bacteroidota</taxon>
        <taxon>Cytophagia</taxon>
        <taxon>Cytophagales</taxon>
        <taxon>Hymenobacteraceae</taxon>
        <taxon>Hymenobacter</taxon>
    </lineage>
</organism>
<dbReference type="InterPro" id="IPR011250">
    <property type="entry name" value="OMP/PagP_B-barrel"/>
</dbReference>
<keyword evidence="4" id="KW-1185">Reference proteome</keyword>
<gene>
    <name evidence="3" type="ORF">Q5H92_26245</name>
</gene>
<sequence>MSTFYQTLFVAAGLAVLPLAAAQAQSQPVRKAVAKPAAKPAPKPAAKPGTRPAPKPAPKPAPPARAAAPAPAPAPATAPPPPPPPASATVDTQPFDVGDNVVNVGIGFGNRYGYGTAFFGGSSSVSPALSVSYERGLLPLGPGVLGAGLFVGYQGATYNFGSGDKWKFTDIVVMLRGAFHYPVLPKLDTYGGVGLGLRHAGVSFEGNSFYNVGAASSNDVALGLFVGGRYYFTPGIGAFAELGYDQTYLKIGLAGKF</sequence>
<feature type="region of interest" description="Disordered" evidence="1">
    <location>
        <begin position="29"/>
        <end position="94"/>
    </location>
</feature>
<protein>
    <recommendedName>
        <fullName evidence="5">Outer membrane protein beta-barrel domain-containing protein</fullName>
    </recommendedName>
</protein>
<dbReference type="RefSeq" id="WP_305014548.1">
    <property type="nucleotide sequence ID" value="NZ_JAUQSX010000024.1"/>
</dbReference>
<name>A0ABT9AJT5_9BACT</name>
<evidence type="ECO:0000256" key="2">
    <source>
        <dbReference type="SAM" id="SignalP"/>
    </source>
</evidence>
<reference evidence="3" key="1">
    <citation type="submission" date="2023-07" db="EMBL/GenBank/DDBJ databases">
        <authorList>
            <person name="Kim M.K."/>
        </authorList>
    </citation>
    <scope>NUCLEOTIDE SEQUENCE</scope>
    <source>
        <strain evidence="3">M29</strain>
    </source>
</reference>
<dbReference type="SUPFAM" id="SSF56925">
    <property type="entry name" value="OMPA-like"/>
    <property type="match status" value="1"/>
</dbReference>
<proteinExistence type="predicted"/>
<feature type="compositionally biased region" description="Low complexity" evidence="1">
    <location>
        <begin position="29"/>
        <end position="38"/>
    </location>
</feature>
<evidence type="ECO:0000256" key="1">
    <source>
        <dbReference type="SAM" id="MobiDB-lite"/>
    </source>
</evidence>
<evidence type="ECO:0000313" key="3">
    <source>
        <dbReference type="EMBL" id="MDO7849888.1"/>
    </source>
</evidence>
<dbReference type="Proteomes" id="UP001167796">
    <property type="component" value="Unassembled WGS sequence"/>
</dbReference>
<evidence type="ECO:0000313" key="4">
    <source>
        <dbReference type="Proteomes" id="UP001167796"/>
    </source>
</evidence>
<feature type="compositionally biased region" description="Pro residues" evidence="1">
    <location>
        <begin position="39"/>
        <end position="63"/>
    </location>
</feature>
<accession>A0ABT9AJT5</accession>
<keyword evidence="2" id="KW-0732">Signal</keyword>
<comment type="caution">
    <text evidence="3">The sequence shown here is derived from an EMBL/GenBank/DDBJ whole genome shotgun (WGS) entry which is preliminary data.</text>
</comment>
<feature type="signal peptide" evidence="2">
    <location>
        <begin position="1"/>
        <end position="26"/>
    </location>
</feature>
<dbReference type="EMBL" id="JAUQSX010000024">
    <property type="protein sequence ID" value="MDO7849888.1"/>
    <property type="molecule type" value="Genomic_DNA"/>
</dbReference>
<feature type="compositionally biased region" description="Pro residues" evidence="1">
    <location>
        <begin position="70"/>
        <end position="86"/>
    </location>
</feature>
<evidence type="ECO:0008006" key="5">
    <source>
        <dbReference type="Google" id="ProtNLM"/>
    </source>
</evidence>
<feature type="chain" id="PRO_5045962337" description="Outer membrane protein beta-barrel domain-containing protein" evidence="2">
    <location>
        <begin position="27"/>
        <end position="257"/>
    </location>
</feature>